<feature type="region of interest" description="Disordered" evidence="2">
    <location>
        <begin position="355"/>
        <end position="472"/>
    </location>
</feature>
<dbReference type="Proteomes" id="UP001444661">
    <property type="component" value="Unassembled WGS sequence"/>
</dbReference>
<gene>
    <name evidence="3" type="ORF">PG993_012378</name>
</gene>
<feature type="coiled-coil region" evidence="1">
    <location>
        <begin position="77"/>
        <end position="226"/>
    </location>
</feature>
<feature type="compositionally biased region" description="Polar residues" evidence="2">
    <location>
        <begin position="448"/>
        <end position="457"/>
    </location>
</feature>
<feature type="coiled-coil region" evidence="1">
    <location>
        <begin position="267"/>
        <end position="301"/>
    </location>
</feature>
<keyword evidence="1" id="KW-0175">Coiled coil</keyword>
<protein>
    <submittedName>
        <fullName evidence="3">Uncharacterized protein</fullName>
    </submittedName>
</protein>
<feature type="compositionally biased region" description="Low complexity" evidence="2">
    <location>
        <begin position="654"/>
        <end position="669"/>
    </location>
</feature>
<dbReference type="Gene3D" id="1.10.287.1490">
    <property type="match status" value="1"/>
</dbReference>
<feature type="compositionally biased region" description="Basic and acidic residues" evidence="2">
    <location>
        <begin position="720"/>
        <end position="732"/>
    </location>
</feature>
<feature type="compositionally biased region" description="Polar residues" evidence="2">
    <location>
        <begin position="426"/>
        <end position="437"/>
    </location>
</feature>
<dbReference type="EMBL" id="JAQQWK010000011">
    <property type="protein sequence ID" value="KAK8024312.1"/>
    <property type="molecule type" value="Genomic_DNA"/>
</dbReference>
<accession>A0ABR1S286</accession>
<proteinExistence type="predicted"/>
<evidence type="ECO:0000256" key="2">
    <source>
        <dbReference type="SAM" id="MobiDB-lite"/>
    </source>
</evidence>
<name>A0ABR1S286_9PEZI</name>
<sequence>MADPLHPTTNLPAGAGRLDVLNTSQPDREIPPMRCCCGDLECSVLRHNSTVLDSVEKDVHLAASVGQALLERHEAYMADAKRDRLELTSRIEQLEMDNRELEAKNAQYIESNRDLLDQLESLNSTVADSEGRIRSLEATLLSSQQAIRRLEGETLRAESLERELAFLEQEQADLQSNLAATHEEARSAMSRWKRAERGIVNLQDQLERMENEAKMERERHAEMVGRMEKQCEVEKELNTAAGRLKGAAAIRSFSAANNGSNVVSHFVRDLLQDNSNLQQGIVELREMLMNSNDEIQSLREQMICHQPMESEDVDAPQTLRAELESQESSKTQTSLVSQEHTSMVNQELHIHHHYHVPPGAKQEKKPRKKRQGLTPGIFIPPTHSSGTETPPSAWRPTQVTRTQRDSKHSHRWSIQSEQPSEFALSSAPSSPISNPRNSLFDPIMIESLPTSPTTSVDPMSPKWRSHHKNPSNVSMRSFQVPTNFSLDATQPSQTHTIYEEGDDGQEIAGPMIPTDQYGIEDESGSKYGDPYSDETTDDGRSIRNRVHRAMSHESILSLSGGLDIHTLKSRPSQMTLRPISSVTSVTASCCVVARPMLSRDTAKRSSLVLRDNYASSPSTSSLRAVSGPLPASQRSGPSKLGKWAGSWMPWKGGAASASTSTITATATATPTKPEPESSGDLQHKASGRPPGVNQAGAIPGFHAYWSAHQKRTPSKVQPEAVDRDALREGLTG</sequence>
<organism evidence="3 4">
    <name type="scientific">Apiospora rasikravindrae</name>
    <dbReference type="NCBI Taxonomy" id="990691"/>
    <lineage>
        <taxon>Eukaryota</taxon>
        <taxon>Fungi</taxon>
        <taxon>Dikarya</taxon>
        <taxon>Ascomycota</taxon>
        <taxon>Pezizomycotina</taxon>
        <taxon>Sordariomycetes</taxon>
        <taxon>Xylariomycetidae</taxon>
        <taxon>Amphisphaeriales</taxon>
        <taxon>Apiosporaceae</taxon>
        <taxon>Apiospora</taxon>
    </lineage>
</organism>
<evidence type="ECO:0000313" key="4">
    <source>
        <dbReference type="Proteomes" id="UP001444661"/>
    </source>
</evidence>
<comment type="caution">
    <text evidence="3">The sequence shown here is derived from an EMBL/GenBank/DDBJ whole genome shotgun (WGS) entry which is preliminary data.</text>
</comment>
<feature type="region of interest" description="Disordered" evidence="2">
    <location>
        <begin position="500"/>
        <end position="537"/>
    </location>
</feature>
<evidence type="ECO:0000313" key="3">
    <source>
        <dbReference type="EMBL" id="KAK8024312.1"/>
    </source>
</evidence>
<feature type="compositionally biased region" description="Polar residues" evidence="2">
    <location>
        <begin position="613"/>
        <end position="623"/>
    </location>
</feature>
<evidence type="ECO:0000256" key="1">
    <source>
        <dbReference type="SAM" id="Coils"/>
    </source>
</evidence>
<keyword evidence="4" id="KW-1185">Reference proteome</keyword>
<reference evidence="3 4" key="1">
    <citation type="submission" date="2023-01" db="EMBL/GenBank/DDBJ databases">
        <title>Analysis of 21 Apiospora genomes using comparative genomics revels a genus with tremendous synthesis potential of carbohydrate active enzymes and secondary metabolites.</title>
        <authorList>
            <person name="Sorensen T."/>
        </authorList>
    </citation>
    <scope>NUCLEOTIDE SEQUENCE [LARGE SCALE GENOMIC DNA]</scope>
    <source>
        <strain evidence="3 4">CBS 33761</strain>
    </source>
</reference>
<feature type="compositionally biased region" description="Polar residues" evidence="2">
    <location>
        <begin position="382"/>
        <end position="401"/>
    </location>
</feature>
<feature type="region of interest" description="Disordered" evidence="2">
    <location>
        <begin position="613"/>
        <end position="732"/>
    </location>
</feature>